<name>A0A0H2REQ6_9AGAM</name>
<feature type="coiled-coil region" evidence="1">
    <location>
        <begin position="53"/>
        <end position="80"/>
    </location>
</feature>
<dbReference type="InParanoid" id="A0A0H2REQ6"/>
<feature type="region of interest" description="Disordered" evidence="2">
    <location>
        <begin position="1"/>
        <end position="21"/>
    </location>
</feature>
<gene>
    <name evidence="4" type="ORF">SCHPADRAFT_894203</name>
</gene>
<feature type="domain" description="Wbp11/ELF5/Saf1 N-terminal" evidence="3">
    <location>
        <begin position="4"/>
        <end position="72"/>
    </location>
</feature>
<organism evidence="4 5">
    <name type="scientific">Schizopora paradoxa</name>
    <dbReference type="NCBI Taxonomy" id="27342"/>
    <lineage>
        <taxon>Eukaryota</taxon>
        <taxon>Fungi</taxon>
        <taxon>Dikarya</taxon>
        <taxon>Basidiomycota</taxon>
        <taxon>Agaricomycotina</taxon>
        <taxon>Agaricomycetes</taxon>
        <taxon>Hymenochaetales</taxon>
        <taxon>Schizoporaceae</taxon>
        <taxon>Schizopora</taxon>
    </lineage>
</organism>
<keyword evidence="5" id="KW-1185">Reference proteome</keyword>
<evidence type="ECO:0000256" key="2">
    <source>
        <dbReference type="SAM" id="MobiDB-lite"/>
    </source>
</evidence>
<accession>A0A0H2REQ6</accession>
<evidence type="ECO:0000313" key="4">
    <source>
        <dbReference type="EMBL" id="KLO08003.1"/>
    </source>
</evidence>
<feature type="region of interest" description="Disordered" evidence="2">
    <location>
        <begin position="270"/>
        <end position="290"/>
    </location>
</feature>
<dbReference type="InterPro" id="IPR019007">
    <property type="entry name" value="Wbp11/ELF5/Saf1_N"/>
</dbReference>
<keyword evidence="1" id="KW-0175">Coiled coil</keyword>
<protein>
    <recommendedName>
        <fullName evidence="3">Wbp11/ELF5/Saf1 N-terminal domain-containing protein</fullName>
    </recommendedName>
</protein>
<dbReference type="GO" id="GO:0006396">
    <property type="term" value="P:RNA processing"/>
    <property type="evidence" value="ECO:0007669"/>
    <property type="project" value="InterPro"/>
</dbReference>
<dbReference type="EMBL" id="KQ086110">
    <property type="protein sequence ID" value="KLO08003.1"/>
    <property type="molecule type" value="Genomic_DNA"/>
</dbReference>
<proteinExistence type="predicted"/>
<dbReference type="STRING" id="27342.A0A0H2REQ6"/>
<dbReference type="Pfam" id="PF09429">
    <property type="entry name" value="Wbp11"/>
    <property type="match status" value="1"/>
</dbReference>
<sequence>MAKGKSVNPADAFRKAQRKKELKKRTRDFALVKKDTNKIQDEITKLELVADPSAEEKARLKQLKTELADINKKKEEYVGSASRATLSMRHERRDCCDPVIVPSGMPPPDAIFRGKERQTKSIMMEQKAQSDDDDVDIAKPEVPPLGYEGRGEEADNDEDAEGPPLSEGQTQNATTLMPVLILRFLQDERLKLLLSPLIYRITAILPLPPPARGFAGISAVSPFSFNPLSDARTHVSFCTSRILPSPRTETHAALQVNLLPIPKAYQTLSGIPHRPQLPPISSSSSPHDSKLSLRRNVAAPANAQAPIPAPAAISARATISTERELRDLKESTEFASSSLMRNKARRARAHGQCIAGARWRQGREGRTGLGCNAQT</sequence>
<dbReference type="Proteomes" id="UP000053477">
    <property type="component" value="Unassembled WGS sequence"/>
</dbReference>
<dbReference type="OrthoDB" id="205569at2759"/>
<dbReference type="AlphaFoldDB" id="A0A0H2REQ6"/>
<reference evidence="4 5" key="1">
    <citation type="submission" date="2015-04" db="EMBL/GenBank/DDBJ databases">
        <title>Complete genome sequence of Schizopora paradoxa KUC8140, a cosmopolitan wood degrader in East Asia.</title>
        <authorList>
            <consortium name="DOE Joint Genome Institute"/>
            <person name="Min B."/>
            <person name="Park H."/>
            <person name="Jang Y."/>
            <person name="Kim J.-J."/>
            <person name="Kim K.H."/>
            <person name="Pangilinan J."/>
            <person name="Lipzen A."/>
            <person name="Riley R."/>
            <person name="Grigoriev I.V."/>
            <person name="Spatafora J.W."/>
            <person name="Choi I.-G."/>
        </authorList>
    </citation>
    <scope>NUCLEOTIDE SEQUENCE [LARGE SCALE GENOMIC DNA]</scope>
    <source>
        <strain evidence="4 5">KUC8140</strain>
    </source>
</reference>
<feature type="region of interest" description="Disordered" evidence="2">
    <location>
        <begin position="122"/>
        <end position="170"/>
    </location>
</feature>
<evidence type="ECO:0000259" key="3">
    <source>
        <dbReference type="Pfam" id="PF09429"/>
    </source>
</evidence>
<evidence type="ECO:0000256" key="1">
    <source>
        <dbReference type="SAM" id="Coils"/>
    </source>
</evidence>
<evidence type="ECO:0000313" key="5">
    <source>
        <dbReference type="Proteomes" id="UP000053477"/>
    </source>
</evidence>